<dbReference type="PANTHER" id="PTHR43126:SF2">
    <property type="entry name" value="D-ALANYL-D-ALANINE DIPEPTIDASE"/>
    <property type="match status" value="1"/>
</dbReference>
<evidence type="ECO:0000313" key="11">
    <source>
        <dbReference type="Proteomes" id="UP000231143"/>
    </source>
</evidence>
<keyword evidence="8" id="KW-0961">Cell wall biogenesis/degradation</keyword>
<keyword evidence="3 9" id="KW-0479">Metal-binding</keyword>
<feature type="site" description="Transition state stabilizer" evidence="9">
    <location>
        <position position="72"/>
    </location>
</feature>
<comment type="cofactor">
    <cofactor evidence="9">
        <name>Zn(2+)</name>
        <dbReference type="ChEBI" id="CHEBI:29105"/>
    </cofactor>
    <text evidence="9">Binds 1 zinc ion per subunit.</text>
</comment>
<feature type="binding site" evidence="9">
    <location>
        <position position="193"/>
    </location>
    <ligand>
        <name>Zn(2+)</name>
        <dbReference type="ChEBI" id="CHEBI:29105"/>
        <note>catalytic</note>
    </ligand>
</feature>
<evidence type="ECO:0000256" key="9">
    <source>
        <dbReference type="HAMAP-Rule" id="MF_01924"/>
    </source>
</evidence>
<dbReference type="AlphaFoldDB" id="A0A2H0DZA3"/>
<gene>
    <name evidence="10" type="ORF">COW81_02460</name>
</gene>
<evidence type="ECO:0000313" key="10">
    <source>
        <dbReference type="EMBL" id="PIP87019.1"/>
    </source>
</evidence>
<dbReference type="Pfam" id="PF01427">
    <property type="entry name" value="Peptidase_M15"/>
    <property type="match status" value="1"/>
</dbReference>
<evidence type="ECO:0000256" key="7">
    <source>
        <dbReference type="ARBA" id="ARBA00023049"/>
    </source>
</evidence>
<dbReference type="GO" id="GO:0006508">
    <property type="term" value="P:proteolysis"/>
    <property type="evidence" value="ECO:0007669"/>
    <property type="project" value="UniProtKB-KW"/>
</dbReference>
<evidence type="ECO:0000256" key="2">
    <source>
        <dbReference type="ARBA" id="ARBA00022670"/>
    </source>
</evidence>
<dbReference type="EMBL" id="PCTT01000032">
    <property type="protein sequence ID" value="PIP87019.1"/>
    <property type="molecule type" value="Genomic_DNA"/>
</dbReference>
<dbReference type="Proteomes" id="UP000231143">
    <property type="component" value="Unassembled WGS sequence"/>
</dbReference>
<keyword evidence="6 9" id="KW-0224">Dipeptidase</keyword>
<evidence type="ECO:0000256" key="1">
    <source>
        <dbReference type="ARBA" id="ARBA00001362"/>
    </source>
</evidence>
<accession>A0A2H0DZA3</accession>
<evidence type="ECO:0000256" key="4">
    <source>
        <dbReference type="ARBA" id="ARBA00022801"/>
    </source>
</evidence>
<dbReference type="PANTHER" id="PTHR43126">
    <property type="entry name" value="D-ALANYL-D-ALANINE DIPEPTIDASE"/>
    <property type="match status" value="1"/>
</dbReference>
<comment type="similarity">
    <text evidence="9">Belongs to the peptidase M15D family.</text>
</comment>
<feature type="binding site" evidence="9">
    <location>
        <position position="121"/>
    </location>
    <ligand>
        <name>Zn(2+)</name>
        <dbReference type="ChEBI" id="CHEBI:29105"/>
        <note>catalytic</note>
    </ligand>
</feature>
<name>A0A2H0DZA3_9BACT</name>
<reference evidence="10 11" key="1">
    <citation type="submission" date="2017-09" db="EMBL/GenBank/DDBJ databases">
        <title>Depth-based differentiation of microbial function through sediment-hosted aquifers and enrichment of novel symbionts in the deep terrestrial subsurface.</title>
        <authorList>
            <person name="Probst A.J."/>
            <person name="Ladd B."/>
            <person name="Jarett J.K."/>
            <person name="Geller-Mcgrath D.E."/>
            <person name="Sieber C.M."/>
            <person name="Emerson J.B."/>
            <person name="Anantharaman K."/>
            <person name="Thomas B.C."/>
            <person name="Malmstrom R."/>
            <person name="Stieglmeier M."/>
            <person name="Klingl A."/>
            <person name="Woyke T."/>
            <person name="Ryan C.M."/>
            <person name="Banfield J.F."/>
        </authorList>
    </citation>
    <scope>NUCLEOTIDE SEQUENCE [LARGE SCALE GENOMIC DNA]</scope>
    <source>
        <strain evidence="10">CG22_combo_CG10-13_8_21_14_all_36_13</strain>
    </source>
</reference>
<evidence type="ECO:0000256" key="5">
    <source>
        <dbReference type="ARBA" id="ARBA00022833"/>
    </source>
</evidence>
<organism evidence="10 11">
    <name type="scientific">Candidatus Campbellbacteria bacterium CG22_combo_CG10-13_8_21_14_all_36_13</name>
    <dbReference type="NCBI Taxonomy" id="1974529"/>
    <lineage>
        <taxon>Bacteria</taxon>
        <taxon>Candidatus Campbelliibacteriota</taxon>
    </lineage>
</organism>
<dbReference type="GO" id="GO:0008237">
    <property type="term" value="F:metallopeptidase activity"/>
    <property type="evidence" value="ECO:0007669"/>
    <property type="project" value="UniProtKB-KW"/>
</dbReference>
<sequence>MDKPYFVIPIEENDEPLVDLGSYGFELGFNYYTSGFTTYKNALARKTVADKLVNAKNNLSTGYNFKIYDPWRSVETQQNMVDGFARKIRILHPEWNEDQVMTETYEFAAPVTGDPKRPPNHNTGGATDLTILDENRTELDMGGEFDETTERSFLSYYADKDDEVSRKIQANRMMLQKVMTDEGFAINKNEWWHFDYGNQRWAYLTGKEKAFYGGVDALELPKTE</sequence>
<dbReference type="CDD" id="cd14843">
    <property type="entry name" value="D-Ala-D-Ala_dipeptidase_like"/>
    <property type="match status" value="1"/>
</dbReference>
<dbReference type="Gene3D" id="3.30.1380.10">
    <property type="match status" value="1"/>
</dbReference>
<comment type="caution">
    <text evidence="10">The sequence shown here is derived from an EMBL/GenBank/DDBJ whole genome shotgun (WGS) entry which is preliminary data.</text>
</comment>
<dbReference type="EC" id="3.4.13.22" evidence="9"/>
<proteinExistence type="inferred from homology"/>
<dbReference type="InterPro" id="IPR000755">
    <property type="entry name" value="A_A_dipeptidase"/>
</dbReference>
<comment type="function">
    <text evidence="9">Catalyzes hydrolysis of the D-alanyl-D-alanine dipeptide.</text>
</comment>
<keyword evidence="4 9" id="KW-0378">Hydrolase</keyword>
<keyword evidence="5 9" id="KW-0862">Zinc</keyword>
<keyword evidence="7 9" id="KW-0482">Metalloprotease</keyword>
<dbReference type="GO" id="GO:0160237">
    <property type="term" value="F:D-Ala-D-Ala dipeptidase activity"/>
    <property type="evidence" value="ECO:0007669"/>
    <property type="project" value="UniProtKB-EC"/>
</dbReference>
<dbReference type="SUPFAM" id="SSF55166">
    <property type="entry name" value="Hedgehog/DD-peptidase"/>
    <property type="match status" value="1"/>
</dbReference>
<dbReference type="GO" id="GO:0008270">
    <property type="term" value="F:zinc ion binding"/>
    <property type="evidence" value="ECO:0007669"/>
    <property type="project" value="UniProtKB-UniRule"/>
</dbReference>
<keyword evidence="2 9" id="KW-0645">Protease</keyword>
<dbReference type="InterPro" id="IPR009045">
    <property type="entry name" value="Zn_M74/Hedgehog-like"/>
</dbReference>
<comment type="catalytic activity">
    <reaction evidence="1 9">
        <text>D-alanyl-D-alanine + H2O = 2 D-alanine</text>
        <dbReference type="Rhea" id="RHEA:20661"/>
        <dbReference type="ChEBI" id="CHEBI:15377"/>
        <dbReference type="ChEBI" id="CHEBI:57416"/>
        <dbReference type="ChEBI" id="CHEBI:57822"/>
        <dbReference type="EC" id="3.4.13.22"/>
    </reaction>
</comment>
<protein>
    <recommendedName>
        <fullName evidence="9">D-alanyl-D-alanine dipeptidase</fullName>
        <shortName evidence="9">D-Ala-D-Ala dipeptidase</shortName>
        <ecNumber evidence="9">3.4.13.22</ecNumber>
    </recommendedName>
</protein>
<evidence type="ECO:0000256" key="6">
    <source>
        <dbReference type="ARBA" id="ARBA00022997"/>
    </source>
</evidence>
<feature type="active site" description="Proton donor/acceptor" evidence="9">
    <location>
        <position position="190"/>
    </location>
</feature>
<dbReference type="HAMAP" id="MF_01924">
    <property type="entry name" value="A_A_dipeptidase"/>
    <property type="match status" value="1"/>
</dbReference>
<evidence type="ECO:0000256" key="8">
    <source>
        <dbReference type="ARBA" id="ARBA00023316"/>
    </source>
</evidence>
<dbReference type="GO" id="GO:0071555">
    <property type="term" value="P:cell wall organization"/>
    <property type="evidence" value="ECO:0007669"/>
    <property type="project" value="UniProtKB-KW"/>
</dbReference>
<evidence type="ECO:0000256" key="3">
    <source>
        <dbReference type="ARBA" id="ARBA00022723"/>
    </source>
</evidence>
<feature type="binding site" evidence="9">
    <location>
        <position position="128"/>
    </location>
    <ligand>
        <name>Zn(2+)</name>
        <dbReference type="ChEBI" id="CHEBI:29105"/>
        <note>catalytic</note>
    </ligand>
</feature>